<protein>
    <submittedName>
        <fullName evidence="1">Ornithine cyclodeaminase family protein</fullName>
    </submittedName>
</protein>
<dbReference type="PANTHER" id="PTHR13812:SF19">
    <property type="entry name" value="KETIMINE REDUCTASE MU-CRYSTALLIN"/>
    <property type="match status" value="1"/>
</dbReference>
<comment type="caution">
    <text evidence="1">The sequence shown here is derived from an EMBL/GenBank/DDBJ whole genome shotgun (WGS) entry which is preliminary data.</text>
</comment>
<dbReference type="PIRSF" id="PIRSF001439">
    <property type="entry name" value="CryM"/>
    <property type="match status" value="1"/>
</dbReference>
<accession>A0ABV9RN13</accession>
<dbReference type="EMBL" id="JBHSIM010000041">
    <property type="protein sequence ID" value="MFC4834711.1"/>
    <property type="molecule type" value="Genomic_DNA"/>
</dbReference>
<dbReference type="Proteomes" id="UP001595909">
    <property type="component" value="Unassembled WGS sequence"/>
</dbReference>
<keyword evidence="2" id="KW-1185">Reference proteome</keyword>
<reference evidence="2" key="1">
    <citation type="journal article" date="2019" name="Int. J. Syst. Evol. Microbiol.">
        <title>The Global Catalogue of Microorganisms (GCM) 10K type strain sequencing project: providing services to taxonomists for standard genome sequencing and annotation.</title>
        <authorList>
            <consortium name="The Broad Institute Genomics Platform"/>
            <consortium name="The Broad Institute Genome Sequencing Center for Infectious Disease"/>
            <person name="Wu L."/>
            <person name="Ma J."/>
        </authorList>
    </citation>
    <scope>NUCLEOTIDE SEQUENCE [LARGE SCALE GENOMIC DNA]</scope>
    <source>
        <strain evidence="2">CCUG 50347</strain>
    </source>
</reference>
<dbReference type="Gene3D" id="3.30.1780.10">
    <property type="entry name" value="ornithine cyclodeaminase, domain 1"/>
    <property type="match status" value="1"/>
</dbReference>
<dbReference type="InterPro" id="IPR036291">
    <property type="entry name" value="NAD(P)-bd_dom_sf"/>
</dbReference>
<dbReference type="RefSeq" id="WP_274191269.1">
    <property type="nucleotide sequence ID" value="NZ_BAABHN010000041.1"/>
</dbReference>
<dbReference type="InterPro" id="IPR003462">
    <property type="entry name" value="ODC_Mu_crystall"/>
</dbReference>
<dbReference type="SUPFAM" id="SSF51735">
    <property type="entry name" value="NAD(P)-binding Rossmann-fold domains"/>
    <property type="match status" value="1"/>
</dbReference>
<name>A0ABV9RN13_9PSEU</name>
<dbReference type="PANTHER" id="PTHR13812">
    <property type="entry name" value="KETIMINE REDUCTASE MU-CRYSTALLIN"/>
    <property type="match status" value="1"/>
</dbReference>
<evidence type="ECO:0000313" key="2">
    <source>
        <dbReference type="Proteomes" id="UP001595909"/>
    </source>
</evidence>
<organism evidence="1 2">
    <name type="scientific">Actinomycetospora chibensis</name>
    <dbReference type="NCBI Taxonomy" id="663606"/>
    <lineage>
        <taxon>Bacteria</taxon>
        <taxon>Bacillati</taxon>
        <taxon>Actinomycetota</taxon>
        <taxon>Actinomycetes</taxon>
        <taxon>Pseudonocardiales</taxon>
        <taxon>Pseudonocardiaceae</taxon>
        <taxon>Actinomycetospora</taxon>
    </lineage>
</organism>
<evidence type="ECO:0000313" key="1">
    <source>
        <dbReference type="EMBL" id="MFC4834711.1"/>
    </source>
</evidence>
<dbReference type="InterPro" id="IPR023401">
    <property type="entry name" value="ODC_N"/>
</dbReference>
<dbReference type="Gene3D" id="3.40.50.720">
    <property type="entry name" value="NAD(P)-binding Rossmann-like Domain"/>
    <property type="match status" value="1"/>
</dbReference>
<proteinExistence type="predicted"/>
<sequence length="289" mass="29886">MPEETGSGVPGAGLLATMPAYSPRLGVLASKLLTVYPANEAQGFPVHQAAIAVFDPATGEMLALVNGDLLTAARTAACSARSIRHLARPGSRVLAVLGNGPQAREHARYACRVHDFADVRVGARDPAKAAALAADLEGEGLPARGTTIDDAIADADVVCAATSTVEPLLRRGHVRPGTHIASVGYIPDGREVDAAILREALVVVEHRETCLQPFPAGSNDLAELVAAGELDPDGVVEIGELVHGRRAGREDEDRVTVFKSVGVAVQDAAAASVVLAAARREGRGVEVSL</sequence>
<dbReference type="Pfam" id="PF02423">
    <property type="entry name" value="OCD_Mu_crystall"/>
    <property type="match status" value="1"/>
</dbReference>
<gene>
    <name evidence="1" type="ORF">ACFPEL_20020</name>
</gene>